<reference evidence="2" key="1">
    <citation type="submission" date="2020-08" db="EMBL/GenBank/DDBJ databases">
        <title>Whole genome shotgun sequence of Actinocatenispora sera NBRC 101916.</title>
        <authorList>
            <person name="Komaki H."/>
            <person name="Tamura T."/>
        </authorList>
    </citation>
    <scope>NUCLEOTIDE SEQUENCE</scope>
    <source>
        <strain evidence="2">NBRC 101916</strain>
    </source>
</reference>
<sequence>MAGRVGRPGSGDRVGTGARPCRSVGAGDPVGAARPCPKVGSKTATGSLRCLGDGVFGLGGAWFAAQSEVRYGSHENYAN</sequence>
<organism evidence="2 3">
    <name type="scientific">Actinocatenispora sera</name>
    <dbReference type="NCBI Taxonomy" id="390989"/>
    <lineage>
        <taxon>Bacteria</taxon>
        <taxon>Bacillati</taxon>
        <taxon>Actinomycetota</taxon>
        <taxon>Actinomycetes</taxon>
        <taxon>Micromonosporales</taxon>
        <taxon>Micromonosporaceae</taxon>
        <taxon>Actinocatenispora</taxon>
    </lineage>
</organism>
<gene>
    <name evidence="2" type="ORF">Asera_11630</name>
</gene>
<accession>A0A810KWK8</accession>
<evidence type="ECO:0000313" key="3">
    <source>
        <dbReference type="Proteomes" id="UP000680750"/>
    </source>
</evidence>
<protein>
    <submittedName>
        <fullName evidence="2">Uncharacterized protein</fullName>
    </submittedName>
</protein>
<dbReference type="KEGG" id="aser:Asera_11630"/>
<proteinExistence type="predicted"/>
<name>A0A810KWK8_9ACTN</name>
<evidence type="ECO:0000256" key="1">
    <source>
        <dbReference type="SAM" id="MobiDB-lite"/>
    </source>
</evidence>
<keyword evidence="3" id="KW-1185">Reference proteome</keyword>
<evidence type="ECO:0000313" key="2">
    <source>
        <dbReference type="EMBL" id="BCJ27055.1"/>
    </source>
</evidence>
<dbReference type="Proteomes" id="UP000680750">
    <property type="component" value="Chromosome"/>
</dbReference>
<dbReference type="AlphaFoldDB" id="A0A810KWK8"/>
<dbReference type="EMBL" id="AP023354">
    <property type="protein sequence ID" value="BCJ27055.1"/>
    <property type="molecule type" value="Genomic_DNA"/>
</dbReference>
<feature type="region of interest" description="Disordered" evidence="1">
    <location>
        <begin position="1"/>
        <end position="42"/>
    </location>
</feature>
<feature type="compositionally biased region" description="Gly residues" evidence="1">
    <location>
        <begin position="1"/>
        <end position="14"/>
    </location>
</feature>